<dbReference type="GO" id="GO:0102971">
    <property type="term" value="F:phosphinothricin N-acetyltransferase activity"/>
    <property type="evidence" value="ECO:0007669"/>
    <property type="project" value="UniProtKB-EC"/>
</dbReference>
<dbReference type="Pfam" id="PF00583">
    <property type="entry name" value="Acetyltransf_1"/>
    <property type="match status" value="1"/>
</dbReference>
<dbReference type="PROSITE" id="PS51186">
    <property type="entry name" value="GNAT"/>
    <property type="match status" value="1"/>
</dbReference>
<sequence length="164" mass="18054">MPTLRPAVHADLPAILEIYNHAVVHTTASYDLEPVTLASREAWFAHKQAGGWPVLVAVEGGEVTGWATYGPYREKAGYARTVEHSVYVRDGHRGAGTGRRLMEALIAQAGTDGLHVMIGGVDADNAASIAFHERLGFERVAHLKQVGRKFDRWLDLVFLQRLLD</sequence>
<dbReference type="InterPro" id="IPR000182">
    <property type="entry name" value="GNAT_dom"/>
</dbReference>
<feature type="domain" description="N-acetyltransferase" evidence="3">
    <location>
        <begin position="2"/>
        <end position="164"/>
    </location>
</feature>
<keyword evidence="2 4" id="KW-0012">Acyltransferase</keyword>
<dbReference type="Gene3D" id="3.40.630.30">
    <property type="match status" value="1"/>
</dbReference>
<evidence type="ECO:0000313" key="5">
    <source>
        <dbReference type="Proteomes" id="UP001232163"/>
    </source>
</evidence>
<evidence type="ECO:0000256" key="1">
    <source>
        <dbReference type="ARBA" id="ARBA00022679"/>
    </source>
</evidence>
<comment type="caution">
    <text evidence="4">The sequence shown here is derived from an EMBL/GenBank/DDBJ whole genome shotgun (WGS) entry which is preliminary data.</text>
</comment>
<dbReference type="Proteomes" id="UP001232163">
    <property type="component" value="Unassembled WGS sequence"/>
</dbReference>
<gene>
    <name evidence="4" type="ORF">QO006_001881</name>
</gene>
<dbReference type="PANTHER" id="PTHR43072">
    <property type="entry name" value="N-ACETYLTRANSFERASE"/>
    <property type="match status" value="1"/>
</dbReference>
<accession>A0ABT9MD77</accession>
<keyword evidence="5" id="KW-1185">Reference proteome</keyword>
<keyword evidence="1 4" id="KW-0808">Transferase</keyword>
<name>A0ABT9MD77_9DEIO</name>
<reference evidence="4 5" key="1">
    <citation type="submission" date="2023-07" db="EMBL/GenBank/DDBJ databases">
        <title>Genomic Encyclopedia of Type Strains, Phase IV (KMG-IV): sequencing the most valuable type-strain genomes for metagenomic binning, comparative biology and taxonomic classification.</title>
        <authorList>
            <person name="Goeker M."/>
        </authorList>
    </citation>
    <scope>NUCLEOTIDE SEQUENCE [LARGE SCALE GENOMIC DNA]</scope>
    <source>
        <strain evidence="4 5">NIO-1023</strain>
    </source>
</reference>
<evidence type="ECO:0000313" key="4">
    <source>
        <dbReference type="EMBL" id="MDP9764456.1"/>
    </source>
</evidence>
<dbReference type="RefSeq" id="WP_307465987.1">
    <property type="nucleotide sequence ID" value="NZ_JAURUR010000004.1"/>
</dbReference>
<dbReference type="InterPro" id="IPR016181">
    <property type="entry name" value="Acyl_CoA_acyltransferase"/>
</dbReference>
<dbReference type="EMBL" id="JAURUR010000004">
    <property type="protein sequence ID" value="MDP9764456.1"/>
    <property type="molecule type" value="Genomic_DNA"/>
</dbReference>
<dbReference type="PANTHER" id="PTHR43072:SF23">
    <property type="entry name" value="UPF0039 PROTEIN C11D3.02C"/>
    <property type="match status" value="1"/>
</dbReference>
<dbReference type="EC" id="2.3.1.183" evidence="4"/>
<protein>
    <submittedName>
        <fullName evidence="4">Phosphinothricin acetyltransferase</fullName>
        <ecNumber evidence="4">2.3.1.183</ecNumber>
    </submittedName>
</protein>
<proteinExistence type="predicted"/>
<evidence type="ECO:0000259" key="3">
    <source>
        <dbReference type="PROSITE" id="PS51186"/>
    </source>
</evidence>
<dbReference type="SUPFAM" id="SSF55729">
    <property type="entry name" value="Acyl-CoA N-acyltransferases (Nat)"/>
    <property type="match status" value="1"/>
</dbReference>
<organism evidence="4 5">
    <name type="scientific">Deinococcus enclensis</name>
    <dbReference type="NCBI Taxonomy" id="1049582"/>
    <lineage>
        <taxon>Bacteria</taxon>
        <taxon>Thermotogati</taxon>
        <taxon>Deinococcota</taxon>
        <taxon>Deinococci</taxon>
        <taxon>Deinococcales</taxon>
        <taxon>Deinococcaceae</taxon>
        <taxon>Deinococcus</taxon>
    </lineage>
</organism>
<dbReference type="CDD" id="cd04301">
    <property type="entry name" value="NAT_SF"/>
    <property type="match status" value="1"/>
</dbReference>
<evidence type="ECO:0000256" key="2">
    <source>
        <dbReference type="ARBA" id="ARBA00023315"/>
    </source>
</evidence>